<name>A0A1E5IML1_ENDTX</name>
<reference evidence="1 2" key="1">
    <citation type="submission" date="2015-11" db="EMBL/GenBank/DDBJ databases">
        <title>Evidence for parallel genomic evolution in an endosymbiosis of termite gut flagellates.</title>
        <authorList>
            <person name="Zheng H."/>
        </authorList>
    </citation>
    <scope>NUCLEOTIDE SEQUENCE [LARGE SCALE GENOMIC DNA]</scope>
    <source>
        <strain evidence="1 2">CET450</strain>
    </source>
</reference>
<keyword evidence="2" id="KW-1185">Reference proteome</keyword>
<sequence>MSAFNDFLSKSSLNNFQKFREFLISNRGNLSNGKFPKCMDIILTSDENSIDKIFVKKQDSYSRDGGFIFDTTGAEKALEHISQNNPLLIYDNFSNHFSFINEEKKELWKKTSEINK</sequence>
<evidence type="ECO:0000313" key="1">
    <source>
        <dbReference type="EMBL" id="OEG71702.1"/>
    </source>
</evidence>
<protein>
    <submittedName>
        <fullName evidence="1">Uncharacterized protein</fullName>
    </submittedName>
</protein>
<dbReference type="AlphaFoldDB" id="A0A1E5IML1"/>
<accession>A0A1E5IML1</accession>
<gene>
    <name evidence="1" type="ORF">ATZ36_13285</name>
</gene>
<dbReference type="Proteomes" id="UP000095237">
    <property type="component" value="Unassembled WGS sequence"/>
</dbReference>
<organism evidence="1 2">
    <name type="scientific">Endomicrobium trichonymphae</name>
    <dbReference type="NCBI Taxonomy" id="1408204"/>
    <lineage>
        <taxon>Bacteria</taxon>
        <taxon>Pseudomonadati</taxon>
        <taxon>Elusimicrobiota</taxon>
        <taxon>Endomicrobiia</taxon>
        <taxon>Endomicrobiales</taxon>
        <taxon>Endomicrobiaceae</taxon>
        <taxon>Candidatus Endomicrobiellum</taxon>
    </lineage>
</organism>
<proteinExistence type="predicted"/>
<comment type="caution">
    <text evidence="1">The sequence shown here is derived from an EMBL/GenBank/DDBJ whole genome shotgun (WGS) entry which is preliminary data.</text>
</comment>
<evidence type="ECO:0000313" key="2">
    <source>
        <dbReference type="Proteomes" id="UP000095237"/>
    </source>
</evidence>
<dbReference type="EMBL" id="LNVX01000110">
    <property type="protein sequence ID" value="OEG71702.1"/>
    <property type="molecule type" value="Genomic_DNA"/>
</dbReference>